<feature type="transmembrane region" description="Helical" evidence="1">
    <location>
        <begin position="37"/>
        <end position="57"/>
    </location>
</feature>
<gene>
    <name evidence="2" type="ORF">P5673_022091</name>
</gene>
<dbReference type="EMBL" id="JARQWQ010000058">
    <property type="protein sequence ID" value="KAK2556075.1"/>
    <property type="molecule type" value="Genomic_DNA"/>
</dbReference>
<keyword evidence="1" id="KW-0472">Membrane</keyword>
<name>A0AAD9Q856_ACRCE</name>
<accession>A0AAD9Q856</accession>
<evidence type="ECO:0000313" key="2">
    <source>
        <dbReference type="EMBL" id="KAK2556075.1"/>
    </source>
</evidence>
<reference evidence="2" key="1">
    <citation type="journal article" date="2023" name="G3 (Bethesda)">
        <title>Whole genome assembly and annotation of the endangered Caribbean coral Acropora cervicornis.</title>
        <authorList>
            <person name="Selwyn J.D."/>
            <person name="Vollmer S.V."/>
        </authorList>
    </citation>
    <scope>NUCLEOTIDE SEQUENCE</scope>
    <source>
        <strain evidence="2">K2</strain>
    </source>
</reference>
<sequence>MYRQVLNRMRTPLVAASVFKRNSSWTKGEGPNYSKNLIAIGAATAVGVMISTLYHRWKFDKDTDIE</sequence>
<proteinExistence type="predicted"/>
<evidence type="ECO:0000313" key="3">
    <source>
        <dbReference type="Proteomes" id="UP001249851"/>
    </source>
</evidence>
<dbReference type="Proteomes" id="UP001249851">
    <property type="component" value="Unassembled WGS sequence"/>
</dbReference>
<protein>
    <submittedName>
        <fullName evidence="2">Uncharacterized protein</fullName>
    </submittedName>
</protein>
<dbReference type="AlphaFoldDB" id="A0AAD9Q856"/>
<organism evidence="2 3">
    <name type="scientific">Acropora cervicornis</name>
    <name type="common">Staghorn coral</name>
    <dbReference type="NCBI Taxonomy" id="6130"/>
    <lineage>
        <taxon>Eukaryota</taxon>
        <taxon>Metazoa</taxon>
        <taxon>Cnidaria</taxon>
        <taxon>Anthozoa</taxon>
        <taxon>Hexacorallia</taxon>
        <taxon>Scleractinia</taxon>
        <taxon>Astrocoeniina</taxon>
        <taxon>Acroporidae</taxon>
        <taxon>Acropora</taxon>
    </lineage>
</organism>
<keyword evidence="1" id="KW-1133">Transmembrane helix</keyword>
<keyword evidence="3" id="KW-1185">Reference proteome</keyword>
<evidence type="ECO:0000256" key="1">
    <source>
        <dbReference type="SAM" id="Phobius"/>
    </source>
</evidence>
<keyword evidence="1" id="KW-0812">Transmembrane</keyword>
<reference evidence="2" key="2">
    <citation type="journal article" date="2023" name="Science">
        <title>Genomic signatures of disease resistance in endangered staghorn corals.</title>
        <authorList>
            <person name="Vollmer S.V."/>
            <person name="Selwyn J.D."/>
            <person name="Despard B.A."/>
            <person name="Roesel C.L."/>
        </authorList>
    </citation>
    <scope>NUCLEOTIDE SEQUENCE</scope>
    <source>
        <strain evidence="2">K2</strain>
    </source>
</reference>
<comment type="caution">
    <text evidence="2">The sequence shown here is derived from an EMBL/GenBank/DDBJ whole genome shotgun (WGS) entry which is preliminary data.</text>
</comment>